<keyword evidence="8" id="KW-1185">Reference proteome</keyword>
<dbReference type="Gene3D" id="3.40.50.150">
    <property type="entry name" value="Vaccinia Virus protein VP39"/>
    <property type="match status" value="1"/>
</dbReference>
<dbReference type="InterPro" id="IPR025714">
    <property type="entry name" value="Methyltranfer_dom"/>
</dbReference>
<evidence type="ECO:0000256" key="1">
    <source>
        <dbReference type="ARBA" id="ARBA00022603"/>
    </source>
</evidence>
<feature type="binding site" evidence="4">
    <location>
        <position position="184"/>
    </location>
    <ligand>
        <name>S-adenosyl-L-methionine</name>
        <dbReference type="ChEBI" id="CHEBI:59789"/>
    </ligand>
</feature>
<evidence type="ECO:0000313" key="7">
    <source>
        <dbReference type="EMBL" id="BBI19320.1"/>
    </source>
</evidence>
<protein>
    <recommendedName>
        <fullName evidence="4">Release factor glutamine methyltransferase</fullName>
        <shortName evidence="4">RF MTase</shortName>
        <ecNumber evidence="4">2.1.1.297</ecNumber>
    </recommendedName>
    <alternativeName>
        <fullName evidence="4">N5-glutamine methyltransferase PrmC</fullName>
    </alternativeName>
    <alternativeName>
        <fullName evidence="4">Protein-(glutamine-N5) MTase PrmC</fullName>
    </alternativeName>
    <alternativeName>
        <fullName evidence="4">Protein-glutamine N-methyltransferase PrmC</fullName>
    </alternativeName>
</protein>
<dbReference type="GO" id="GO:0032259">
    <property type="term" value="P:methylation"/>
    <property type="evidence" value="ECO:0007669"/>
    <property type="project" value="UniProtKB-KW"/>
</dbReference>
<feature type="binding site" evidence="4">
    <location>
        <begin position="114"/>
        <end position="118"/>
    </location>
    <ligand>
        <name>S-adenosyl-L-methionine</name>
        <dbReference type="ChEBI" id="CHEBI:59789"/>
    </ligand>
</feature>
<dbReference type="PANTHER" id="PTHR18895">
    <property type="entry name" value="HEMK METHYLTRANSFERASE"/>
    <property type="match status" value="1"/>
</dbReference>
<feature type="binding site" evidence="4">
    <location>
        <position position="137"/>
    </location>
    <ligand>
        <name>S-adenosyl-L-methionine</name>
        <dbReference type="ChEBI" id="CHEBI:59789"/>
    </ligand>
</feature>
<dbReference type="InterPro" id="IPR050320">
    <property type="entry name" value="N5-glutamine_MTase"/>
</dbReference>
<feature type="binding site" evidence="4">
    <location>
        <position position="166"/>
    </location>
    <ligand>
        <name>S-adenosyl-L-methionine</name>
        <dbReference type="ChEBI" id="CHEBI:59789"/>
    </ligand>
</feature>
<gene>
    <name evidence="4 7" type="primary">prmC</name>
    <name evidence="7" type="ORF">EKJ_01670</name>
</gene>
<dbReference type="InterPro" id="IPR029063">
    <property type="entry name" value="SAM-dependent_MTases_sf"/>
</dbReference>
<comment type="function">
    <text evidence="4">Methylates the class 1 translation termination release factors RF1/PrfA and RF2/PrfB on the glutamine residue of the universally conserved GGQ motif.</text>
</comment>
<feature type="domain" description="Release factor glutamine methyltransferase N-terminal" evidence="6">
    <location>
        <begin position="5"/>
        <end position="71"/>
    </location>
</feature>
<dbReference type="EMBL" id="AP019389">
    <property type="protein sequence ID" value="BBI19320.1"/>
    <property type="molecule type" value="Genomic_DNA"/>
</dbReference>
<proteinExistence type="inferred from homology"/>
<sequence length="273" mass="28525">MTVAEALRAAAERLAVTSDTARLDAEMLMAHALGASRSDLLLRHMRDGVPDGFAGLVERRAAREPVAHILGEQEFYGLTFRVTPATLIPRGDSETIVSAALECASDAQRVLDMGTGSGALLLAFLSECRGAEGIGIDASTDALAVAEVNAGRLGLRAHASFRHASWHDAGWAAGLGRFDLVLCNPPYVELDAALDPDVRLFEPASALFAGPEGLDDYRAIIPQLGGLLSPGGAAVLEIGASQDRAVAGLAESAGFAVTLHRDLAGRPRALVLR</sequence>
<dbReference type="EC" id="2.1.1.297" evidence="4"/>
<evidence type="ECO:0000256" key="3">
    <source>
        <dbReference type="ARBA" id="ARBA00022691"/>
    </source>
</evidence>
<dbReference type="Proteomes" id="UP000290057">
    <property type="component" value="Chromosome"/>
</dbReference>
<evidence type="ECO:0000313" key="8">
    <source>
        <dbReference type="Proteomes" id="UP000290057"/>
    </source>
</evidence>
<dbReference type="RefSeq" id="WP_130585567.1">
    <property type="nucleotide sequence ID" value="NZ_AP019389.1"/>
</dbReference>
<dbReference type="PANTHER" id="PTHR18895:SF74">
    <property type="entry name" value="MTRF1L RELEASE FACTOR GLUTAMINE METHYLTRANSFERASE"/>
    <property type="match status" value="1"/>
</dbReference>
<dbReference type="InterPro" id="IPR002052">
    <property type="entry name" value="DNA_methylase_N6_adenine_CS"/>
</dbReference>
<dbReference type="HAMAP" id="MF_02126">
    <property type="entry name" value="RF_methyltr_PrmC"/>
    <property type="match status" value="1"/>
</dbReference>
<name>A0A3T1CEB1_9SPHN</name>
<dbReference type="CDD" id="cd02440">
    <property type="entry name" value="AdoMet_MTases"/>
    <property type="match status" value="1"/>
</dbReference>
<dbReference type="PROSITE" id="PS00092">
    <property type="entry name" value="N6_MTASE"/>
    <property type="match status" value="1"/>
</dbReference>
<evidence type="ECO:0000256" key="4">
    <source>
        <dbReference type="HAMAP-Rule" id="MF_02126"/>
    </source>
</evidence>
<dbReference type="InterPro" id="IPR040758">
    <property type="entry name" value="PrmC_N"/>
</dbReference>
<dbReference type="NCBIfam" id="TIGR00536">
    <property type="entry name" value="hemK_fam"/>
    <property type="match status" value="1"/>
</dbReference>
<comment type="catalytic activity">
    <reaction evidence="4">
        <text>L-glutaminyl-[peptide chain release factor] + S-adenosyl-L-methionine = N(5)-methyl-L-glutaminyl-[peptide chain release factor] + S-adenosyl-L-homocysteine + H(+)</text>
        <dbReference type="Rhea" id="RHEA:42896"/>
        <dbReference type="Rhea" id="RHEA-COMP:10271"/>
        <dbReference type="Rhea" id="RHEA-COMP:10272"/>
        <dbReference type="ChEBI" id="CHEBI:15378"/>
        <dbReference type="ChEBI" id="CHEBI:30011"/>
        <dbReference type="ChEBI" id="CHEBI:57856"/>
        <dbReference type="ChEBI" id="CHEBI:59789"/>
        <dbReference type="ChEBI" id="CHEBI:61891"/>
        <dbReference type="EC" id="2.1.1.297"/>
    </reaction>
</comment>
<feature type="binding site" evidence="4">
    <location>
        <begin position="184"/>
        <end position="187"/>
    </location>
    <ligand>
        <name>substrate</name>
    </ligand>
</feature>
<dbReference type="Gene3D" id="1.10.8.10">
    <property type="entry name" value="DNA helicase RuvA subunit, C-terminal domain"/>
    <property type="match status" value="1"/>
</dbReference>
<organism evidence="7 8">
    <name type="scientific">Qipengyuania flava</name>
    <dbReference type="NCBI Taxonomy" id="192812"/>
    <lineage>
        <taxon>Bacteria</taxon>
        <taxon>Pseudomonadati</taxon>
        <taxon>Pseudomonadota</taxon>
        <taxon>Alphaproteobacteria</taxon>
        <taxon>Sphingomonadales</taxon>
        <taxon>Erythrobacteraceae</taxon>
        <taxon>Qipengyuania</taxon>
    </lineage>
</organism>
<evidence type="ECO:0000259" key="5">
    <source>
        <dbReference type="Pfam" id="PF13847"/>
    </source>
</evidence>
<evidence type="ECO:0000259" key="6">
    <source>
        <dbReference type="Pfam" id="PF17827"/>
    </source>
</evidence>
<dbReference type="InterPro" id="IPR019874">
    <property type="entry name" value="RF_methyltr_PrmC"/>
</dbReference>
<dbReference type="NCBIfam" id="TIGR03534">
    <property type="entry name" value="RF_mod_PrmC"/>
    <property type="match status" value="1"/>
</dbReference>
<keyword evidence="2 4" id="KW-0808">Transferase</keyword>
<keyword evidence="1 4" id="KW-0489">Methyltransferase</keyword>
<keyword evidence="3 4" id="KW-0949">S-adenosyl-L-methionine</keyword>
<dbReference type="SUPFAM" id="SSF53335">
    <property type="entry name" value="S-adenosyl-L-methionine-dependent methyltransferases"/>
    <property type="match status" value="1"/>
</dbReference>
<dbReference type="GO" id="GO:0102559">
    <property type="term" value="F:peptide chain release factor N(5)-glutamine methyltransferase activity"/>
    <property type="evidence" value="ECO:0007669"/>
    <property type="project" value="UniProtKB-EC"/>
</dbReference>
<dbReference type="Pfam" id="PF13847">
    <property type="entry name" value="Methyltransf_31"/>
    <property type="match status" value="1"/>
</dbReference>
<feature type="domain" description="Methyltransferase" evidence="5">
    <location>
        <begin position="106"/>
        <end position="185"/>
    </location>
</feature>
<comment type="similarity">
    <text evidence="4">Belongs to the protein N5-glutamine methyltransferase family. PrmC subfamily.</text>
</comment>
<dbReference type="InterPro" id="IPR004556">
    <property type="entry name" value="HemK-like"/>
</dbReference>
<dbReference type="GO" id="GO:0003676">
    <property type="term" value="F:nucleic acid binding"/>
    <property type="evidence" value="ECO:0007669"/>
    <property type="project" value="InterPro"/>
</dbReference>
<dbReference type="Pfam" id="PF17827">
    <property type="entry name" value="PrmC_N"/>
    <property type="match status" value="1"/>
</dbReference>
<accession>A0A3T1CEB1</accession>
<reference evidence="7 8" key="1">
    <citation type="submission" date="2019-01" db="EMBL/GenBank/DDBJ databases">
        <title>Complete genome sequence of Erythrobacter flavus KJ5.</title>
        <authorList>
            <person name="Kanesaki Y."/>
            <person name="Brotosudarmo T."/>
            <person name="Moriuchi R."/>
            <person name="Awai K."/>
        </authorList>
    </citation>
    <scope>NUCLEOTIDE SEQUENCE [LARGE SCALE GENOMIC DNA]</scope>
    <source>
        <strain evidence="7 8">KJ5</strain>
    </source>
</reference>
<evidence type="ECO:0000256" key="2">
    <source>
        <dbReference type="ARBA" id="ARBA00022679"/>
    </source>
</evidence>
<dbReference type="AlphaFoldDB" id="A0A3T1CEB1"/>